<dbReference type="EMBL" id="FRBY01000002">
    <property type="protein sequence ID" value="SHL73064.1"/>
    <property type="molecule type" value="Genomic_DNA"/>
</dbReference>
<gene>
    <name evidence="1" type="ORF">SAMN05444366_1357</name>
</gene>
<organism evidence="1 2">
    <name type="scientific">Flavobacterium saccharophilum</name>
    <dbReference type="NCBI Taxonomy" id="29534"/>
    <lineage>
        <taxon>Bacteria</taxon>
        <taxon>Pseudomonadati</taxon>
        <taxon>Bacteroidota</taxon>
        <taxon>Flavobacteriia</taxon>
        <taxon>Flavobacteriales</taxon>
        <taxon>Flavobacteriaceae</taxon>
        <taxon>Flavobacterium</taxon>
    </lineage>
</organism>
<reference evidence="2" key="1">
    <citation type="submission" date="2016-11" db="EMBL/GenBank/DDBJ databases">
        <authorList>
            <person name="Varghese N."/>
            <person name="Submissions S."/>
        </authorList>
    </citation>
    <scope>NUCLEOTIDE SEQUENCE [LARGE SCALE GENOMIC DNA]</scope>
    <source>
        <strain evidence="2">DSM 1811</strain>
    </source>
</reference>
<evidence type="ECO:0000313" key="2">
    <source>
        <dbReference type="Proteomes" id="UP000184121"/>
    </source>
</evidence>
<sequence>MNSALKKILVFVAVLLLPYVVISQNDAKLSIFNYNPLIYNPAYAGAADGLNIAGIYSTQWYGFDGAPKTQYLSADTKLPYQKIGLGLSLYHDVIGPAREYNIEGNFAYYLDLNYKYKLALGLKSGLNSYKVDINQLEVYQPGEDVFNSGFANQLSLVMGLGVNLYSDKFFIGISIPNVLASKYYNADNSTVLSKRKSNYYLNTGYRFELRRDVSLTPAALIRVTEGAPVSVLTSLNLNWYEKYIASLNFDYNSSVGLLFGVRLFDNFKVGYSYDQSITKFSRYNNGTHTFLLTYTLLNENSEKCSCKIY</sequence>
<dbReference type="InterPro" id="IPR019861">
    <property type="entry name" value="PorP/SprF_Bacteroidetes"/>
</dbReference>
<proteinExistence type="predicted"/>
<dbReference type="Pfam" id="PF11751">
    <property type="entry name" value="PorP_SprF"/>
    <property type="match status" value="1"/>
</dbReference>
<accession>A0A1M7D0S7</accession>
<dbReference type="Proteomes" id="UP000184121">
    <property type="component" value="Unassembled WGS sequence"/>
</dbReference>
<dbReference type="STRING" id="29534.SAMN05444366_1357"/>
<dbReference type="RefSeq" id="WP_072970829.1">
    <property type="nucleotide sequence ID" value="NZ_FRBY01000002.1"/>
</dbReference>
<evidence type="ECO:0000313" key="1">
    <source>
        <dbReference type="EMBL" id="SHL73064.1"/>
    </source>
</evidence>
<name>A0A1M7D0S7_9FLAO</name>
<protein>
    <submittedName>
        <fullName evidence="1">Type IX secretion system membrane protein, PorP/SprF family</fullName>
    </submittedName>
</protein>
<dbReference type="AlphaFoldDB" id="A0A1M7D0S7"/>
<dbReference type="NCBIfam" id="TIGR03519">
    <property type="entry name" value="T9SS_PorP_fam"/>
    <property type="match status" value="1"/>
</dbReference>
<dbReference type="OrthoDB" id="1320396at2"/>
<keyword evidence="2" id="KW-1185">Reference proteome</keyword>